<dbReference type="Proteomes" id="UP000078540">
    <property type="component" value="Unassembled WGS sequence"/>
</dbReference>
<proteinExistence type="predicted"/>
<name>A0A195BX03_9HYME</name>
<reference evidence="3 4" key="1">
    <citation type="submission" date="2015-09" db="EMBL/GenBank/DDBJ databases">
        <title>Atta colombica WGS genome.</title>
        <authorList>
            <person name="Nygaard S."/>
            <person name="Hu H."/>
            <person name="Boomsma J."/>
            <person name="Zhang G."/>
        </authorList>
    </citation>
    <scope>NUCLEOTIDE SEQUENCE [LARGE SCALE GENOMIC DNA]</scope>
    <source>
        <strain evidence="3">Treedump-2</strain>
        <tissue evidence="3">Whole body</tissue>
    </source>
</reference>
<accession>A0A195BX03</accession>
<dbReference type="EMBL" id="KQ976401">
    <property type="protein sequence ID" value="KYM92491.1"/>
    <property type="molecule type" value="Genomic_DNA"/>
</dbReference>
<gene>
    <name evidence="3" type="ORF">ALC53_00947</name>
</gene>
<keyword evidence="4" id="KW-1185">Reference proteome</keyword>
<protein>
    <submittedName>
        <fullName evidence="3">Uncharacterized protein</fullName>
    </submittedName>
</protein>
<dbReference type="AlphaFoldDB" id="A0A195BX03"/>
<feature type="coiled-coil region" evidence="1">
    <location>
        <begin position="122"/>
        <end position="149"/>
    </location>
</feature>
<organism evidence="3 4">
    <name type="scientific">Atta colombica</name>
    <dbReference type="NCBI Taxonomy" id="520822"/>
    <lineage>
        <taxon>Eukaryota</taxon>
        <taxon>Metazoa</taxon>
        <taxon>Ecdysozoa</taxon>
        <taxon>Arthropoda</taxon>
        <taxon>Hexapoda</taxon>
        <taxon>Insecta</taxon>
        <taxon>Pterygota</taxon>
        <taxon>Neoptera</taxon>
        <taxon>Endopterygota</taxon>
        <taxon>Hymenoptera</taxon>
        <taxon>Apocrita</taxon>
        <taxon>Aculeata</taxon>
        <taxon>Formicoidea</taxon>
        <taxon>Formicidae</taxon>
        <taxon>Myrmicinae</taxon>
        <taxon>Atta</taxon>
    </lineage>
</organism>
<keyword evidence="1" id="KW-0175">Coiled coil</keyword>
<sequence>MALHVDTVGTQQQRQQHQSVRTLRSLTRSLPRYVAPPGPRLKLRRIPPGGAAIPPHDSEMIMESTSIRCRLTSKVSMSNRYRFHYHFCLGSFCFLSVVELEELVEEELSREAHEKNMETQVKRLLKKQLKEEKKKLESLRRQRNVLLNDKNIDVLNRLMHTMELLENNQIHCHNLMTVSDVTIKAQINQLQAEFVNILQEIKDLHKNLRELFR</sequence>
<feature type="compositionally biased region" description="Low complexity" evidence="2">
    <location>
        <begin position="11"/>
        <end position="20"/>
    </location>
</feature>
<feature type="region of interest" description="Disordered" evidence="2">
    <location>
        <begin position="1"/>
        <end position="20"/>
    </location>
</feature>
<evidence type="ECO:0000256" key="1">
    <source>
        <dbReference type="SAM" id="Coils"/>
    </source>
</evidence>
<evidence type="ECO:0000313" key="4">
    <source>
        <dbReference type="Proteomes" id="UP000078540"/>
    </source>
</evidence>
<evidence type="ECO:0000313" key="3">
    <source>
        <dbReference type="EMBL" id="KYM92491.1"/>
    </source>
</evidence>
<evidence type="ECO:0000256" key="2">
    <source>
        <dbReference type="SAM" id="MobiDB-lite"/>
    </source>
</evidence>
<feature type="region of interest" description="Disordered" evidence="2">
    <location>
        <begin position="37"/>
        <end position="57"/>
    </location>
</feature>